<dbReference type="Gene3D" id="1.10.630.10">
    <property type="entry name" value="Cytochrome P450"/>
    <property type="match status" value="1"/>
</dbReference>
<dbReference type="SUPFAM" id="SSF48264">
    <property type="entry name" value="Cytochrome P450"/>
    <property type="match status" value="1"/>
</dbReference>
<comment type="cofactor">
    <cofactor evidence="1">
        <name>heme</name>
        <dbReference type="ChEBI" id="CHEBI:30413"/>
    </cofactor>
</comment>
<comment type="caution">
    <text evidence="5">The sequence shown here is derived from an EMBL/GenBank/DDBJ whole genome shotgun (WGS) entry which is preliminary data.</text>
</comment>
<evidence type="ECO:0000256" key="1">
    <source>
        <dbReference type="ARBA" id="ARBA00001971"/>
    </source>
</evidence>
<keyword evidence="6" id="KW-1185">Reference proteome</keyword>
<comment type="similarity">
    <text evidence="2">Belongs to the cytochrome P450 family.</text>
</comment>
<organism evidence="5 6">
    <name type="scientific">Phlyctema vagabunda</name>
    <dbReference type="NCBI Taxonomy" id="108571"/>
    <lineage>
        <taxon>Eukaryota</taxon>
        <taxon>Fungi</taxon>
        <taxon>Dikarya</taxon>
        <taxon>Ascomycota</taxon>
        <taxon>Pezizomycotina</taxon>
        <taxon>Leotiomycetes</taxon>
        <taxon>Helotiales</taxon>
        <taxon>Dermateaceae</taxon>
        <taxon>Phlyctema</taxon>
    </lineage>
</organism>
<dbReference type="InterPro" id="IPR001128">
    <property type="entry name" value="Cyt_P450"/>
</dbReference>
<sequence length="558" mass="62416">MVAKIFALLGTPEDTREIVIDFSMDYDDLCERVATEFSIAVPSGVGFQSSGNGLNDISDIVDANETIEITIDGNRVRDPPGPSGLPFVGSYYEVYPDHLGNHQRLFEQYGPVVKTTDMGRTTYYTNDPRVATICMNEDGFWAKMINEDHPLYGIKNEHAGVFLSDSNTEAWHQVHKFLAPALSPKAVRHYTPHMQHTGELSFKVFDQLESMGEAWNVYQYMFKVGSTAIGKLALNMDLHHFDSVDAPLHKLVMAVGESLELNKKISTRGAWYGRLPFGDPAKLRSIMKELEHIVDESIQSVDSTGSHDLPIKEAALEASCVVDYLSRAKDPKGNKLDEKYLAAATIVTVGAGFVTTASLLSWLLFSVVTYPGNQERLLQELVDNGVNHDTVWTPDLALSLPFLDNFIKEVQRLHNPSYQPGRTAMDDVIVPGGYRIPKDAVMIVAIHHIHNNPAVWADPHRFNPDRWDTAEVRNRDKGSYMPFAAGPRMCIGFNFALQEVRVILSMLIYRYEFSKVGDDAVEYDPSFQLIRPVNLYVKTKKRTVYPKPTQGSPAAKAS</sequence>
<dbReference type="PANTHER" id="PTHR24305:SF87">
    <property type="entry name" value="CYTOCHROME P450 MONOOXYGENASE ALND-RELATED"/>
    <property type="match status" value="1"/>
</dbReference>
<dbReference type="CDD" id="cd00302">
    <property type="entry name" value="cytochrome_P450"/>
    <property type="match status" value="1"/>
</dbReference>
<name>A0ABR4PPM4_9HELO</name>
<dbReference type="PRINTS" id="PR00385">
    <property type="entry name" value="P450"/>
</dbReference>
<evidence type="ECO:0000313" key="6">
    <source>
        <dbReference type="Proteomes" id="UP001629113"/>
    </source>
</evidence>
<dbReference type="InterPro" id="IPR036396">
    <property type="entry name" value="Cyt_P450_sf"/>
</dbReference>
<dbReference type="InterPro" id="IPR050121">
    <property type="entry name" value="Cytochrome_P450_monoxygenase"/>
</dbReference>
<accession>A0ABR4PPM4</accession>
<dbReference type="PRINTS" id="PR00465">
    <property type="entry name" value="EP450IV"/>
</dbReference>
<keyword evidence="4" id="KW-0408">Iron</keyword>
<evidence type="ECO:0000256" key="3">
    <source>
        <dbReference type="ARBA" id="ARBA00022723"/>
    </source>
</evidence>
<evidence type="ECO:0000256" key="4">
    <source>
        <dbReference type="ARBA" id="ARBA00023004"/>
    </source>
</evidence>
<protein>
    <submittedName>
        <fullName evidence="5">Cytochrome P450</fullName>
    </submittedName>
</protein>
<gene>
    <name evidence="5" type="ORF">PVAG01_04132</name>
</gene>
<dbReference type="EMBL" id="JBFCZG010000003">
    <property type="protein sequence ID" value="KAL3424851.1"/>
    <property type="molecule type" value="Genomic_DNA"/>
</dbReference>
<evidence type="ECO:0000313" key="5">
    <source>
        <dbReference type="EMBL" id="KAL3424851.1"/>
    </source>
</evidence>
<reference evidence="5 6" key="1">
    <citation type="submission" date="2024-06" db="EMBL/GenBank/DDBJ databases">
        <title>Complete genome of Phlyctema vagabunda strain 19-DSS-EL-015.</title>
        <authorList>
            <person name="Fiorenzani C."/>
        </authorList>
    </citation>
    <scope>NUCLEOTIDE SEQUENCE [LARGE SCALE GENOMIC DNA]</scope>
    <source>
        <strain evidence="5 6">19-DSS-EL-015</strain>
    </source>
</reference>
<keyword evidence="3" id="KW-0479">Metal-binding</keyword>
<dbReference type="PANTHER" id="PTHR24305">
    <property type="entry name" value="CYTOCHROME P450"/>
    <property type="match status" value="1"/>
</dbReference>
<proteinExistence type="inferred from homology"/>
<evidence type="ECO:0000256" key="2">
    <source>
        <dbReference type="ARBA" id="ARBA00010617"/>
    </source>
</evidence>
<dbReference type="Proteomes" id="UP001629113">
    <property type="component" value="Unassembled WGS sequence"/>
</dbReference>
<dbReference type="InterPro" id="IPR002403">
    <property type="entry name" value="Cyt_P450_E_grp-IV"/>
</dbReference>
<dbReference type="Pfam" id="PF00067">
    <property type="entry name" value="p450"/>
    <property type="match status" value="1"/>
</dbReference>